<dbReference type="SMART" id="SM00563">
    <property type="entry name" value="PlsC"/>
    <property type="match status" value="1"/>
</dbReference>
<keyword evidence="1" id="KW-0808">Transferase</keyword>
<feature type="domain" description="Phospholipid/glycerol acyltransferase" evidence="3">
    <location>
        <begin position="41"/>
        <end position="151"/>
    </location>
</feature>
<keyword evidence="2" id="KW-0012">Acyltransferase</keyword>
<name>A0A0L6CHE6_9MICO</name>
<dbReference type="GO" id="GO:0006654">
    <property type="term" value="P:phosphatidic acid biosynthetic process"/>
    <property type="evidence" value="ECO:0007669"/>
    <property type="project" value="TreeGrafter"/>
</dbReference>
<dbReference type="GO" id="GO:0005886">
    <property type="term" value="C:plasma membrane"/>
    <property type="evidence" value="ECO:0007669"/>
    <property type="project" value="TreeGrafter"/>
</dbReference>
<dbReference type="AlphaFoldDB" id="A0A0L6CHE6"/>
<proteinExistence type="predicted"/>
<evidence type="ECO:0000256" key="2">
    <source>
        <dbReference type="ARBA" id="ARBA00023315"/>
    </source>
</evidence>
<keyword evidence="5" id="KW-1185">Reference proteome</keyword>
<dbReference type="PATRIC" id="fig|1631356.3.peg.1608"/>
<dbReference type="Proteomes" id="UP000037397">
    <property type="component" value="Unassembled WGS sequence"/>
</dbReference>
<dbReference type="PANTHER" id="PTHR10434:SF11">
    <property type="entry name" value="1-ACYL-SN-GLYCEROL-3-PHOSPHATE ACYLTRANSFERASE"/>
    <property type="match status" value="1"/>
</dbReference>
<dbReference type="EMBL" id="LAIR01000002">
    <property type="protein sequence ID" value="KNX37144.1"/>
    <property type="molecule type" value="Genomic_DNA"/>
</dbReference>
<dbReference type="SUPFAM" id="SSF69593">
    <property type="entry name" value="Glycerol-3-phosphate (1)-acyltransferase"/>
    <property type="match status" value="1"/>
</dbReference>
<comment type="caution">
    <text evidence="4">The sequence shown here is derived from an EMBL/GenBank/DDBJ whole genome shotgun (WGS) entry which is preliminary data.</text>
</comment>
<evidence type="ECO:0000256" key="1">
    <source>
        <dbReference type="ARBA" id="ARBA00022679"/>
    </source>
</evidence>
<dbReference type="RefSeq" id="WP_050669472.1">
    <property type="nucleotide sequence ID" value="NZ_LAIR01000002.1"/>
</dbReference>
<dbReference type="STRING" id="1631356.VV01_08285"/>
<dbReference type="CDD" id="cd07989">
    <property type="entry name" value="LPLAT_AGPAT-like"/>
    <property type="match status" value="1"/>
</dbReference>
<dbReference type="Pfam" id="PF01553">
    <property type="entry name" value="Acyltransferase"/>
    <property type="match status" value="1"/>
</dbReference>
<organism evidence="4 5">
    <name type="scientific">Luteipulveratus halotolerans</name>
    <dbReference type="NCBI Taxonomy" id="1631356"/>
    <lineage>
        <taxon>Bacteria</taxon>
        <taxon>Bacillati</taxon>
        <taxon>Actinomycetota</taxon>
        <taxon>Actinomycetes</taxon>
        <taxon>Micrococcales</taxon>
        <taxon>Dermacoccaceae</taxon>
        <taxon>Luteipulveratus</taxon>
    </lineage>
</organism>
<dbReference type="GO" id="GO:0003841">
    <property type="term" value="F:1-acylglycerol-3-phosphate O-acyltransferase activity"/>
    <property type="evidence" value="ECO:0007669"/>
    <property type="project" value="TreeGrafter"/>
</dbReference>
<sequence length="225" mass="23679">MSEVPGPQGARAGRLLGQVIAPVLYDARHRGTHHVPRTGPVVLVSNHSGFLDGPLVYCLAPRPVHFLVKKSYFSSAWGALLRAVGQIPIDQNSGDRQALTAARAVLARGGAVGVFPEGTRGAGDVRAVQQGAAWLALQADALVVPVACLGTRGAGATRSSWPRLRGHLEVVFGEPFSVRPDGDVTGRERLRLASETLRSRLAAHVADSVERTGMALPGDRPAPDS</sequence>
<dbReference type="InterPro" id="IPR002123">
    <property type="entry name" value="Plipid/glycerol_acylTrfase"/>
</dbReference>
<evidence type="ECO:0000313" key="5">
    <source>
        <dbReference type="Proteomes" id="UP000037397"/>
    </source>
</evidence>
<reference evidence="5" key="1">
    <citation type="submission" date="2015-03" db="EMBL/GenBank/DDBJ databases">
        <title>Luteipulveratus halotolerans sp. nov., a novel actinobacterium (Dermacoccaceae) from Sarawak, Malaysia.</title>
        <authorList>
            <person name="Juboi H."/>
            <person name="Basik A."/>
            <person name="Shamsul S.S."/>
            <person name="Arnold P."/>
            <person name="Schmitt E.K."/>
            <person name="Sanglier J.-J."/>
            <person name="Yeo T."/>
        </authorList>
    </citation>
    <scope>NUCLEOTIDE SEQUENCE [LARGE SCALE GENOMIC DNA]</scope>
    <source>
        <strain evidence="5">C296001</strain>
    </source>
</reference>
<evidence type="ECO:0000313" key="4">
    <source>
        <dbReference type="EMBL" id="KNX37144.1"/>
    </source>
</evidence>
<evidence type="ECO:0000259" key="3">
    <source>
        <dbReference type="SMART" id="SM00563"/>
    </source>
</evidence>
<accession>A0A0L6CHE6</accession>
<gene>
    <name evidence="4" type="ORF">VV01_08285</name>
</gene>
<protein>
    <recommendedName>
        <fullName evidence="3">Phospholipid/glycerol acyltransferase domain-containing protein</fullName>
    </recommendedName>
</protein>
<dbReference type="PANTHER" id="PTHR10434">
    <property type="entry name" value="1-ACYL-SN-GLYCEROL-3-PHOSPHATE ACYLTRANSFERASE"/>
    <property type="match status" value="1"/>
</dbReference>
<dbReference type="OrthoDB" id="9808424at2"/>